<reference evidence="4" key="1">
    <citation type="submission" date="2023-03" db="EMBL/GenBank/DDBJ databases">
        <title>Edaphobacter sp.</title>
        <authorList>
            <person name="Huber K.J."/>
            <person name="Papendorf J."/>
            <person name="Pilke C."/>
            <person name="Bunk B."/>
            <person name="Sproeer C."/>
            <person name="Pester M."/>
        </authorList>
    </citation>
    <scope>NUCLEOTIDE SEQUENCE</scope>
    <source>
        <strain evidence="4">DSM 110680</strain>
    </source>
</reference>
<dbReference type="InterPro" id="IPR019405">
    <property type="entry name" value="Lactonase_7-beta_prop"/>
</dbReference>
<keyword evidence="3" id="KW-0732">Signal</keyword>
<dbReference type="PANTHER" id="PTHR30344:SF1">
    <property type="entry name" value="6-PHOSPHOGLUCONOLACTONASE"/>
    <property type="match status" value="1"/>
</dbReference>
<evidence type="ECO:0000256" key="2">
    <source>
        <dbReference type="ARBA" id="ARBA00022526"/>
    </source>
</evidence>
<dbReference type="Pfam" id="PF10282">
    <property type="entry name" value="Lactonase"/>
    <property type="match status" value="2"/>
</dbReference>
<protein>
    <submittedName>
        <fullName evidence="4">Beta-propeller fold lactonase family protein</fullName>
    </submittedName>
</protein>
<gene>
    <name evidence="4" type="ORF">P8935_08995</name>
</gene>
<evidence type="ECO:0000256" key="1">
    <source>
        <dbReference type="ARBA" id="ARBA00005564"/>
    </source>
</evidence>
<dbReference type="GO" id="GO:0006006">
    <property type="term" value="P:glucose metabolic process"/>
    <property type="evidence" value="ECO:0007669"/>
    <property type="project" value="UniProtKB-KW"/>
</dbReference>
<evidence type="ECO:0000256" key="3">
    <source>
        <dbReference type="SAM" id="SignalP"/>
    </source>
</evidence>
<feature type="chain" id="PRO_5043997462" evidence="3">
    <location>
        <begin position="28"/>
        <end position="410"/>
    </location>
</feature>
<dbReference type="GO" id="GO:0017057">
    <property type="term" value="F:6-phosphogluconolactonase activity"/>
    <property type="evidence" value="ECO:0007669"/>
    <property type="project" value="TreeGrafter"/>
</dbReference>
<accession>A0AAU7DRR0</accession>
<dbReference type="PROSITE" id="PS51257">
    <property type="entry name" value="PROKAR_LIPOPROTEIN"/>
    <property type="match status" value="1"/>
</dbReference>
<proteinExistence type="inferred from homology"/>
<sequence>MKFNNPIQLLAISAASLLAASLLSACATLTVDFVYVSSAKAAGPNNYGEIDVFEINSESGRMRQIVTSPFPSGGRNPVAEAVSPDQADLYVANRDDNSIVQFIIGSDGKLYPQNTVNTPGIFPLALSVSGNFLYVVDTYQPLPTCNPASPCSGSIAVFPILTASQAGALKPAQTANTLGTPVVNTSISASYWPLLLTGAGASHVFVPTAVTTAAKGAYVYITGYDSSSNAGYVFGFTTGSDGTLTTIPGFPVPVGTQPSAIASDSTGAYLYVTDAIQNVVYGFQINGGVLTEVAGSPFQAGGKPSAIVLDATGKFALVANAQDSNLTVYATNSGALTRMGTYTTGTQPVAIGIDPSLNQYVFTANFLGNNVSGFQLNFNNGTLLNSQFSPSAANANPTAVAAITHNGSKK</sequence>
<organism evidence="4">
    <name type="scientific">Telmatobacter sp. DSM 110680</name>
    <dbReference type="NCBI Taxonomy" id="3036704"/>
    <lineage>
        <taxon>Bacteria</taxon>
        <taxon>Pseudomonadati</taxon>
        <taxon>Acidobacteriota</taxon>
        <taxon>Terriglobia</taxon>
        <taxon>Terriglobales</taxon>
        <taxon>Acidobacteriaceae</taxon>
        <taxon>Telmatobacter</taxon>
    </lineage>
</organism>
<dbReference type="InterPro" id="IPR015943">
    <property type="entry name" value="WD40/YVTN_repeat-like_dom_sf"/>
</dbReference>
<keyword evidence="2" id="KW-0119">Carbohydrate metabolism</keyword>
<name>A0AAU7DRR0_9BACT</name>
<dbReference type="EMBL" id="CP121196">
    <property type="protein sequence ID" value="XBH19441.1"/>
    <property type="molecule type" value="Genomic_DNA"/>
</dbReference>
<dbReference type="Gene3D" id="2.130.10.10">
    <property type="entry name" value="YVTN repeat-like/Quinoprotein amine dehydrogenase"/>
    <property type="match status" value="2"/>
</dbReference>
<evidence type="ECO:0000313" key="4">
    <source>
        <dbReference type="EMBL" id="XBH19441.1"/>
    </source>
</evidence>
<dbReference type="GO" id="GO:0005829">
    <property type="term" value="C:cytosol"/>
    <property type="evidence" value="ECO:0007669"/>
    <property type="project" value="TreeGrafter"/>
</dbReference>
<comment type="similarity">
    <text evidence="1">Belongs to the cycloisomerase 2 family.</text>
</comment>
<dbReference type="SUPFAM" id="SSF75011">
    <property type="entry name" value="3-carboxy-cis,cis-mucoante lactonizing enzyme"/>
    <property type="match status" value="1"/>
</dbReference>
<feature type="signal peptide" evidence="3">
    <location>
        <begin position="1"/>
        <end position="27"/>
    </location>
</feature>
<dbReference type="RefSeq" id="WP_348264658.1">
    <property type="nucleotide sequence ID" value="NZ_CP121196.1"/>
</dbReference>
<dbReference type="AlphaFoldDB" id="A0AAU7DRR0"/>
<keyword evidence="2" id="KW-0313">Glucose metabolism</keyword>
<dbReference type="InterPro" id="IPR050282">
    <property type="entry name" value="Cycloisomerase_2"/>
</dbReference>
<dbReference type="PANTHER" id="PTHR30344">
    <property type="entry name" value="6-PHOSPHOGLUCONOLACTONASE-RELATED"/>
    <property type="match status" value="1"/>
</dbReference>